<name>A0A9W9SA40_9EURO</name>
<comment type="caution">
    <text evidence="1">The sequence shown here is derived from an EMBL/GenBank/DDBJ whole genome shotgun (WGS) entry which is preliminary data.</text>
</comment>
<evidence type="ECO:0000313" key="2">
    <source>
        <dbReference type="Proteomes" id="UP001147752"/>
    </source>
</evidence>
<reference evidence="1" key="2">
    <citation type="journal article" date="2023" name="IMA Fungus">
        <title>Comparative genomic study of the Penicillium genus elucidates a diverse pangenome and 15 lateral gene transfer events.</title>
        <authorList>
            <person name="Petersen C."/>
            <person name="Sorensen T."/>
            <person name="Nielsen M.R."/>
            <person name="Sondergaard T.E."/>
            <person name="Sorensen J.L."/>
            <person name="Fitzpatrick D.A."/>
            <person name="Frisvad J.C."/>
            <person name="Nielsen K.L."/>
        </authorList>
    </citation>
    <scope>NUCLEOTIDE SEQUENCE</scope>
    <source>
        <strain evidence="1">IBT 3081</strain>
    </source>
</reference>
<keyword evidence="2" id="KW-1185">Reference proteome</keyword>
<dbReference type="Proteomes" id="UP001147752">
    <property type="component" value="Unassembled WGS sequence"/>
</dbReference>
<protein>
    <submittedName>
        <fullName evidence="1">Uncharacterized protein</fullName>
    </submittedName>
</protein>
<dbReference type="EMBL" id="JAPZBT010000002">
    <property type="protein sequence ID" value="KAJ5374357.1"/>
    <property type="molecule type" value="Genomic_DNA"/>
</dbReference>
<sequence length="83" mass="9046">MSTSAPAITAPSPATATARWQDAIDRLDPDTRAALASVATPKLEIRHLVKAADEKRKIAEWVNHLVAVEDMIVQYDPTRTALP</sequence>
<dbReference type="GeneID" id="81463276"/>
<gene>
    <name evidence="1" type="ORF">N7517_006363</name>
</gene>
<dbReference type="AlphaFoldDB" id="A0A9W9SA40"/>
<accession>A0A9W9SA40</accession>
<evidence type="ECO:0000313" key="1">
    <source>
        <dbReference type="EMBL" id="KAJ5374357.1"/>
    </source>
</evidence>
<organism evidence="1 2">
    <name type="scientific">Penicillium concentricum</name>
    <dbReference type="NCBI Taxonomy" id="293559"/>
    <lineage>
        <taxon>Eukaryota</taxon>
        <taxon>Fungi</taxon>
        <taxon>Dikarya</taxon>
        <taxon>Ascomycota</taxon>
        <taxon>Pezizomycotina</taxon>
        <taxon>Eurotiomycetes</taxon>
        <taxon>Eurotiomycetidae</taxon>
        <taxon>Eurotiales</taxon>
        <taxon>Aspergillaceae</taxon>
        <taxon>Penicillium</taxon>
    </lineage>
</organism>
<dbReference type="RefSeq" id="XP_056580343.1">
    <property type="nucleotide sequence ID" value="XM_056724093.1"/>
</dbReference>
<proteinExistence type="predicted"/>
<reference evidence="1" key="1">
    <citation type="submission" date="2022-12" db="EMBL/GenBank/DDBJ databases">
        <authorList>
            <person name="Petersen C."/>
        </authorList>
    </citation>
    <scope>NUCLEOTIDE SEQUENCE</scope>
    <source>
        <strain evidence="1">IBT 3081</strain>
    </source>
</reference>